<accession>A0AAD5WSK5</accession>
<keyword evidence="4" id="KW-1185">Reference proteome</keyword>
<name>A0AAD5WSK5_9PEZI</name>
<sequence length="602" mass="68886">MRLINTTTLTLELFPGDVPFDYAILSHTWEKEEVTYDAMQDLEAARTKAGFPKIEKACQVSREAGLDYVWVDTCCINKSSSSELSEAINSMYRWYRNSKLCFALLSDLDPRAKTKEYWLSRCRWFTRGWTLQELIAPTDVVFLDRDWTRRGSKLDLVDDINSITGIDHDILKDAEGLPLVSLARRMSWAANRKTTRIEDQAYSLLGVFDVNMPMLYGEGHKAFKRLQEAILTSTTDLSVFAWQAQSASLYEGLLARSPDEFAHCRTVLQTRSQFQFQGEITLTNKGIKISPTLGHYQDGMYVMDLHCHHTDANGKPKPIGIYLSHKMDAYYRYRAHILFTRFEAISDEPFSGSNEAFSRTIYLAASRNSRQLSLMQVSPNTRRIKFKFPAFVRIRDVHAVPSAFCPSRAQFQYDDFDHFFGFVRFAIEGVADTNKKDSEHERCLPTAPIIVVVKVDKDLKARSGLFASSDFTEVERERGLINPLDEVDRLGPLGEPRTLSMVTRKGLQREIQRIDVSFLNGRVESYVVWPQVIPARGRSTIEVNLTRIKEGSNTVAGRAWTWLDDMAKTENDQIPSAVKDIIAKERELVKLSRRVTEKVPHR</sequence>
<dbReference type="PANTHER" id="PTHR10622:SF12">
    <property type="entry name" value="HET DOMAIN-CONTAINING PROTEIN"/>
    <property type="match status" value="1"/>
</dbReference>
<reference evidence="3" key="1">
    <citation type="submission" date="2022-07" db="EMBL/GenBank/DDBJ databases">
        <title>Draft genome sequence of Zalerion maritima ATCC 34329, a (micro)plastics degrading marine fungus.</title>
        <authorList>
            <person name="Paco A."/>
            <person name="Goncalves M.F.M."/>
            <person name="Rocha-Santos T.A.P."/>
            <person name="Alves A."/>
        </authorList>
    </citation>
    <scope>NUCLEOTIDE SEQUENCE</scope>
    <source>
        <strain evidence="3">ATCC 34329</strain>
    </source>
</reference>
<proteinExistence type="predicted"/>
<dbReference type="EMBL" id="JAKWBI020000167">
    <property type="protein sequence ID" value="KAJ2900730.1"/>
    <property type="molecule type" value="Genomic_DNA"/>
</dbReference>
<evidence type="ECO:0000259" key="1">
    <source>
        <dbReference type="Pfam" id="PF06985"/>
    </source>
</evidence>
<evidence type="ECO:0000313" key="3">
    <source>
        <dbReference type="EMBL" id="KAJ2900730.1"/>
    </source>
</evidence>
<dbReference type="PANTHER" id="PTHR10622">
    <property type="entry name" value="HET DOMAIN-CONTAINING PROTEIN"/>
    <property type="match status" value="1"/>
</dbReference>
<dbReference type="Pfam" id="PF26640">
    <property type="entry name" value="DUF8212"/>
    <property type="match status" value="1"/>
</dbReference>
<dbReference type="AlphaFoldDB" id="A0AAD5WSK5"/>
<protein>
    <submittedName>
        <fullName evidence="3">Vegetative incompatibility protein HET-E-1</fullName>
    </submittedName>
</protein>
<dbReference type="InterPro" id="IPR058525">
    <property type="entry name" value="DUF8212"/>
</dbReference>
<feature type="domain" description="Heterokaryon incompatibility" evidence="1">
    <location>
        <begin position="22"/>
        <end position="111"/>
    </location>
</feature>
<comment type="caution">
    <text evidence="3">The sequence shown here is derived from an EMBL/GenBank/DDBJ whole genome shotgun (WGS) entry which is preliminary data.</text>
</comment>
<dbReference type="InterPro" id="IPR010730">
    <property type="entry name" value="HET"/>
</dbReference>
<organism evidence="3 4">
    <name type="scientific">Zalerion maritima</name>
    <dbReference type="NCBI Taxonomy" id="339359"/>
    <lineage>
        <taxon>Eukaryota</taxon>
        <taxon>Fungi</taxon>
        <taxon>Dikarya</taxon>
        <taxon>Ascomycota</taxon>
        <taxon>Pezizomycotina</taxon>
        <taxon>Sordariomycetes</taxon>
        <taxon>Lulworthiomycetidae</taxon>
        <taxon>Lulworthiales</taxon>
        <taxon>Lulworthiaceae</taxon>
        <taxon>Zalerion</taxon>
    </lineage>
</organism>
<evidence type="ECO:0000313" key="4">
    <source>
        <dbReference type="Proteomes" id="UP001201980"/>
    </source>
</evidence>
<dbReference type="Proteomes" id="UP001201980">
    <property type="component" value="Unassembled WGS sequence"/>
</dbReference>
<dbReference type="Pfam" id="PF06985">
    <property type="entry name" value="HET"/>
    <property type="match status" value="1"/>
</dbReference>
<evidence type="ECO:0000259" key="2">
    <source>
        <dbReference type="Pfam" id="PF26640"/>
    </source>
</evidence>
<feature type="domain" description="DUF8212" evidence="2">
    <location>
        <begin position="221"/>
        <end position="249"/>
    </location>
</feature>
<gene>
    <name evidence="3" type="ORF">MKZ38_002266</name>
</gene>